<evidence type="ECO:0000256" key="4">
    <source>
        <dbReference type="ARBA" id="ARBA00023136"/>
    </source>
</evidence>
<dbReference type="GO" id="GO:0016020">
    <property type="term" value="C:membrane"/>
    <property type="evidence" value="ECO:0007669"/>
    <property type="project" value="UniProtKB-SubCell"/>
</dbReference>
<reference evidence="6" key="1">
    <citation type="submission" date="2021-01" db="EMBL/GenBank/DDBJ databases">
        <authorList>
            <person name="Corre E."/>
            <person name="Pelletier E."/>
            <person name="Niang G."/>
            <person name="Scheremetjew M."/>
            <person name="Finn R."/>
            <person name="Kale V."/>
            <person name="Holt S."/>
            <person name="Cochrane G."/>
            <person name="Meng A."/>
            <person name="Brown T."/>
            <person name="Cohen L."/>
        </authorList>
    </citation>
    <scope>NUCLEOTIDE SEQUENCE</scope>
    <source>
        <strain evidence="6">Isolate 1302-5</strain>
    </source>
</reference>
<sequence>MDILPSDQLVARLLDDGDLLDQTMDSVEVEGDIPEVAPSPARQNSRENRPRFLLKCLSFQNAIYITGAVICLSLLGVIPWLAVRSARHGSVGWTAFFIAGFFVVLTVPLSVYEIILHLTNWFMPDVQKYVVRILWMVPIYSLQSWASLRFSSDVTGYLNPFRDLYEAFVIEGFVYYLIELLGGEQSLADTLRRKEDHYGDHPWPLNQFVHCWAMGEEFMLQCKFGALQFVVVKAATTIVYVMLRPLGLYSEGVFDLKSGFTYVSMLLNASMAWAMYCLVKLFFATKEELRSPKDWRPVGKFLCIKGVVFFTFWQGFVLFILRNSGVIGGIGEWDAHNVANGLQDMLVCIEMLVFAIAHKFTFTHKDYLPAELSQEESICSDQMTNGVGDADQLDDDADYRPPNSPQRLARPLSVSRALWSSTVPGETFSDIKRFKYGAQYAAKMSSGDETECDLAIAESI</sequence>
<feature type="transmembrane region" description="Helical" evidence="5">
    <location>
        <begin position="263"/>
        <end position="282"/>
    </location>
</feature>
<feature type="transmembrane region" description="Helical" evidence="5">
    <location>
        <begin position="302"/>
        <end position="321"/>
    </location>
</feature>
<name>A0A7S4HS15_9STRA</name>
<dbReference type="Pfam" id="PF03619">
    <property type="entry name" value="Solute_trans_a"/>
    <property type="match status" value="1"/>
</dbReference>
<feature type="transmembrane region" description="Helical" evidence="5">
    <location>
        <begin position="224"/>
        <end position="243"/>
    </location>
</feature>
<feature type="transmembrane region" description="Helical" evidence="5">
    <location>
        <begin position="90"/>
        <end position="109"/>
    </location>
</feature>
<protein>
    <recommendedName>
        <fullName evidence="7">Transmembrane protein 184C</fullName>
    </recommendedName>
</protein>
<dbReference type="EMBL" id="HBKQ01004816">
    <property type="protein sequence ID" value="CAE2207702.1"/>
    <property type="molecule type" value="Transcribed_RNA"/>
</dbReference>
<keyword evidence="2 5" id="KW-0812">Transmembrane</keyword>
<accession>A0A7S4HS15</accession>
<evidence type="ECO:0000256" key="1">
    <source>
        <dbReference type="ARBA" id="ARBA00004141"/>
    </source>
</evidence>
<evidence type="ECO:0000313" key="6">
    <source>
        <dbReference type="EMBL" id="CAE2207702.1"/>
    </source>
</evidence>
<proteinExistence type="predicted"/>
<evidence type="ECO:0000256" key="2">
    <source>
        <dbReference type="ARBA" id="ARBA00022692"/>
    </source>
</evidence>
<evidence type="ECO:0000256" key="5">
    <source>
        <dbReference type="SAM" id="Phobius"/>
    </source>
</evidence>
<organism evidence="6">
    <name type="scientific">Odontella aurita</name>
    <dbReference type="NCBI Taxonomy" id="265563"/>
    <lineage>
        <taxon>Eukaryota</taxon>
        <taxon>Sar</taxon>
        <taxon>Stramenopiles</taxon>
        <taxon>Ochrophyta</taxon>
        <taxon>Bacillariophyta</taxon>
        <taxon>Mediophyceae</taxon>
        <taxon>Biddulphiophycidae</taxon>
        <taxon>Eupodiscales</taxon>
        <taxon>Odontellaceae</taxon>
        <taxon>Odontella</taxon>
    </lineage>
</organism>
<comment type="subcellular location">
    <subcellularLocation>
        <location evidence="1">Membrane</location>
        <topology evidence="1">Multi-pass membrane protein</topology>
    </subcellularLocation>
</comment>
<dbReference type="InterPro" id="IPR005178">
    <property type="entry name" value="Ostalpha/TMEM184C"/>
</dbReference>
<keyword evidence="4 5" id="KW-0472">Membrane</keyword>
<dbReference type="SMART" id="SM01417">
    <property type="entry name" value="Solute_trans_a"/>
    <property type="match status" value="1"/>
</dbReference>
<feature type="transmembrane region" description="Helical" evidence="5">
    <location>
        <begin position="62"/>
        <end position="83"/>
    </location>
</feature>
<dbReference type="AlphaFoldDB" id="A0A7S4HS15"/>
<gene>
    <name evidence="6" type="ORF">OAUR00152_LOCUS3326</name>
</gene>
<evidence type="ECO:0000256" key="3">
    <source>
        <dbReference type="ARBA" id="ARBA00022989"/>
    </source>
</evidence>
<dbReference type="PANTHER" id="PTHR23423">
    <property type="entry name" value="ORGANIC SOLUTE TRANSPORTER-RELATED"/>
    <property type="match status" value="1"/>
</dbReference>
<evidence type="ECO:0008006" key="7">
    <source>
        <dbReference type="Google" id="ProtNLM"/>
    </source>
</evidence>
<keyword evidence="3 5" id="KW-1133">Transmembrane helix</keyword>